<dbReference type="Gene3D" id="1.10.10.60">
    <property type="entry name" value="Homeodomain-like"/>
    <property type="match status" value="1"/>
</dbReference>
<proteinExistence type="predicted"/>
<dbReference type="SUPFAM" id="SSF46689">
    <property type="entry name" value="Homeodomain-like"/>
    <property type="match status" value="1"/>
</dbReference>
<dbReference type="Pfam" id="PF02909">
    <property type="entry name" value="TetR_C_1"/>
    <property type="match status" value="1"/>
</dbReference>
<feature type="domain" description="Tetracycline repressor TetR C-terminal" evidence="4">
    <location>
        <begin position="82"/>
        <end position="220"/>
    </location>
</feature>
<dbReference type="AlphaFoldDB" id="A0A1M7RNC0"/>
<evidence type="ECO:0000313" key="6">
    <source>
        <dbReference type="Proteomes" id="UP000184440"/>
    </source>
</evidence>
<keyword evidence="6" id="KW-1185">Reference proteome</keyword>
<dbReference type="SUPFAM" id="SSF48498">
    <property type="entry name" value="Tetracyclin repressor-like, C-terminal domain"/>
    <property type="match status" value="1"/>
</dbReference>
<dbReference type="PRINTS" id="PR00400">
    <property type="entry name" value="TETREPRESSOR"/>
</dbReference>
<sequence>MAQPDTGAATGRRRGRPPRIDRARIVAAARELDPETLTMQAVAERLGVDRKALNYHVNDRERLLELVASDALATRLGSLQLPHDGDWQDAVRVYTRAMRDAMIGIGALFDYVRMPLSGGEAALASVEGLLQVLVRAGFTADEAGRTVALLAELLVSSARDAVLIERHGVHPQLVEVRRVLDAAPADAMPGLRGLRDLGLQAGDAQLEFDLEVVLAGLEQRLARDR</sequence>
<dbReference type="Gene3D" id="1.10.357.10">
    <property type="entry name" value="Tetracycline Repressor, domain 2"/>
    <property type="match status" value="1"/>
</dbReference>
<dbReference type="RefSeq" id="WP_073265822.1">
    <property type="nucleotide sequence ID" value="NZ_FRCS01000027.1"/>
</dbReference>
<dbReference type="GO" id="GO:0046677">
    <property type="term" value="P:response to antibiotic"/>
    <property type="evidence" value="ECO:0007669"/>
    <property type="project" value="InterPro"/>
</dbReference>
<keyword evidence="1" id="KW-0678">Repressor</keyword>
<dbReference type="InterPro" id="IPR003012">
    <property type="entry name" value="Tet_transcr_reg_TetR"/>
</dbReference>
<protein>
    <submittedName>
        <fullName evidence="5">Transcriptional regulator, TetR family</fullName>
    </submittedName>
</protein>
<gene>
    <name evidence="5" type="ORF">SAMN05443668_1274</name>
</gene>
<accession>A0A1M7RNC0</accession>
<dbReference type="InterPro" id="IPR036271">
    <property type="entry name" value="Tet_transcr_reg_TetR-rel_C_sf"/>
</dbReference>
<evidence type="ECO:0000313" key="5">
    <source>
        <dbReference type="EMBL" id="SHN47701.1"/>
    </source>
</evidence>
<dbReference type="Proteomes" id="UP000184440">
    <property type="component" value="Unassembled WGS sequence"/>
</dbReference>
<keyword evidence="2" id="KW-0805">Transcription regulation</keyword>
<keyword evidence="3" id="KW-0804">Transcription</keyword>
<evidence type="ECO:0000256" key="2">
    <source>
        <dbReference type="ARBA" id="ARBA00023015"/>
    </source>
</evidence>
<dbReference type="GO" id="GO:0045892">
    <property type="term" value="P:negative regulation of DNA-templated transcription"/>
    <property type="evidence" value="ECO:0007669"/>
    <property type="project" value="InterPro"/>
</dbReference>
<dbReference type="STRING" id="134849.SAMN05443668_1274"/>
<dbReference type="InterPro" id="IPR009057">
    <property type="entry name" value="Homeodomain-like_sf"/>
</dbReference>
<evidence type="ECO:0000256" key="1">
    <source>
        <dbReference type="ARBA" id="ARBA00022491"/>
    </source>
</evidence>
<dbReference type="EMBL" id="FRCS01000027">
    <property type="protein sequence ID" value="SHN47701.1"/>
    <property type="molecule type" value="Genomic_DNA"/>
</dbReference>
<name>A0A1M7RNC0_9ACTN</name>
<evidence type="ECO:0000259" key="4">
    <source>
        <dbReference type="Pfam" id="PF02909"/>
    </source>
</evidence>
<reference evidence="5 6" key="1">
    <citation type="submission" date="2016-11" db="EMBL/GenBank/DDBJ databases">
        <authorList>
            <person name="Jaros S."/>
            <person name="Januszkiewicz K."/>
            <person name="Wedrychowicz H."/>
        </authorList>
    </citation>
    <scope>NUCLEOTIDE SEQUENCE [LARGE SCALE GENOMIC DNA]</scope>
    <source>
        <strain evidence="5 6">DSM 46144</strain>
    </source>
</reference>
<dbReference type="InterPro" id="IPR004111">
    <property type="entry name" value="Repressor_TetR_C"/>
</dbReference>
<organism evidence="5 6">
    <name type="scientific">Cryptosporangium aurantiacum</name>
    <dbReference type="NCBI Taxonomy" id="134849"/>
    <lineage>
        <taxon>Bacteria</taxon>
        <taxon>Bacillati</taxon>
        <taxon>Actinomycetota</taxon>
        <taxon>Actinomycetes</taxon>
        <taxon>Cryptosporangiales</taxon>
        <taxon>Cryptosporangiaceae</taxon>
        <taxon>Cryptosporangium</taxon>
    </lineage>
</organism>
<evidence type="ECO:0000256" key="3">
    <source>
        <dbReference type="ARBA" id="ARBA00023163"/>
    </source>
</evidence>